<feature type="compositionally biased region" description="Low complexity" evidence="1">
    <location>
        <begin position="161"/>
        <end position="170"/>
    </location>
</feature>
<feature type="region of interest" description="Disordered" evidence="1">
    <location>
        <begin position="158"/>
        <end position="196"/>
    </location>
</feature>
<name>A0A9N7YHM7_PLEPL</name>
<sequence length="196" mass="21977">MLCSSGRVMRVVSPGSKVQSSRGALLEIPFRFFRTLLMMLPTPPDPCCRCRPPALGLLPAAGSRSCLIGNQTDRSPRIVSTRSVSGLSLGVRRRWREVTDGSRECSGSSEDIDWFEFSSGDGNHELTLRYPREIRFRKMAKRSDFRRKKRFVQLMLNTSYSSSSSSSGPASPGGGARMEGCGRMERHVGRRQRRMR</sequence>
<reference evidence="2" key="1">
    <citation type="submission" date="2020-03" db="EMBL/GenBank/DDBJ databases">
        <authorList>
            <person name="Weist P."/>
        </authorList>
    </citation>
    <scope>NUCLEOTIDE SEQUENCE</scope>
</reference>
<organism evidence="2 3">
    <name type="scientific">Pleuronectes platessa</name>
    <name type="common">European plaice</name>
    <dbReference type="NCBI Taxonomy" id="8262"/>
    <lineage>
        <taxon>Eukaryota</taxon>
        <taxon>Metazoa</taxon>
        <taxon>Chordata</taxon>
        <taxon>Craniata</taxon>
        <taxon>Vertebrata</taxon>
        <taxon>Euteleostomi</taxon>
        <taxon>Actinopterygii</taxon>
        <taxon>Neopterygii</taxon>
        <taxon>Teleostei</taxon>
        <taxon>Neoteleostei</taxon>
        <taxon>Acanthomorphata</taxon>
        <taxon>Carangaria</taxon>
        <taxon>Pleuronectiformes</taxon>
        <taxon>Pleuronectoidei</taxon>
        <taxon>Pleuronectidae</taxon>
        <taxon>Pleuronectes</taxon>
    </lineage>
</organism>
<dbReference type="AlphaFoldDB" id="A0A9N7YHM7"/>
<dbReference type="EMBL" id="CADEAL010000737">
    <property type="protein sequence ID" value="CAB1424549.1"/>
    <property type="molecule type" value="Genomic_DNA"/>
</dbReference>
<protein>
    <submittedName>
        <fullName evidence="2">Uncharacterized protein</fullName>
    </submittedName>
</protein>
<dbReference type="Proteomes" id="UP001153269">
    <property type="component" value="Unassembled WGS sequence"/>
</dbReference>
<evidence type="ECO:0000313" key="2">
    <source>
        <dbReference type="EMBL" id="CAB1424549.1"/>
    </source>
</evidence>
<proteinExistence type="predicted"/>
<keyword evidence="3" id="KW-1185">Reference proteome</keyword>
<evidence type="ECO:0000256" key="1">
    <source>
        <dbReference type="SAM" id="MobiDB-lite"/>
    </source>
</evidence>
<accession>A0A9N7YHM7</accession>
<comment type="caution">
    <text evidence="2">The sequence shown here is derived from an EMBL/GenBank/DDBJ whole genome shotgun (WGS) entry which is preliminary data.</text>
</comment>
<evidence type="ECO:0000313" key="3">
    <source>
        <dbReference type="Proteomes" id="UP001153269"/>
    </source>
</evidence>
<gene>
    <name evidence="2" type="ORF">PLEPLA_LOCUS12477</name>
</gene>